<proteinExistence type="predicted"/>
<organism evidence="2 3">
    <name type="scientific">Alteromonas macleodii</name>
    <name type="common">Pseudoalteromonas macleodii</name>
    <dbReference type="NCBI Taxonomy" id="28108"/>
    <lineage>
        <taxon>Bacteria</taxon>
        <taxon>Pseudomonadati</taxon>
        <taxon>Pseudomonadota</taxon>
        <taxon>Gammaproteobacteria</taxon>
        <taxon>Alteromonadales</taxon>
        <taxon>Alteromonadaceae</taxon>
        <taxon>Alteromonas/Salinimonas group</taxon>
        <taxon>Alteromonas</taxon>
    </lineage>
</organism>
<reference evidence="2 3" key="1">
    <citation type="submission" date="2016-09" db="EMBL/GenBank/DDBJ databases">
        <title>Draft Genome Sequence of four Alteromonas macleodii strains isolated from copper coupons and grown long-term at elevated copper levels.</title>
        <authorList>
            <person name="Cusick K."/>
            <person name="Dale J."/>
            <person name="Little B."/>
            <person name="Biffinger J."/>
        </authorList>
    </citation>
    <scope>NUCLEOTIDE SEQUENCE [LARGE SCALE GENOMIC DNA]</scope>
    <source>
        <strain evidence="2 3">KCP01</strain>
    </source>
</reference>
<keyword evidence="3" id="KW-1185">Reference proteome</keyword>
<evidence type="ECO:0000313" key="2">
    <source>
        <dbReference type="EMBL" id="OES24823.1"/>
    </source>
</evidence>
<name>A0AB36FL40_ALTMA</name>
<evidence type="ECO:0000313" key="3">
    <source>
        <dbReference type="Proteomes" id="UP000095392"/>
    </source>
</evidence>
<feature type="region of interest" description="Disordered" evidence="1">
    <location>
        <begin position="1"/>
        <end position="21"/>
    </location>
</feature>
<gene>
    <name evidence="2" type="ORF">BFV95_4582</name>
</gene>
<dbReference type="Proteomes" id="UP000095392">
    <property type="component" value="Unassembled WGS sequence"/>
</dbReference>
<dbReference type="EMBL" id="MIPY01000058">
    <property type="protein sequence ID" value="OES24823.1"/>
    <property type="molecule type" value="Genomic_DNA"/>
</dbReference>
<dbReference type="AlphaFoldDB" id="A0AB36FL40"/>
<evidence type="ECO:0000256" key="1">
    <source>
        <dbReference type="SAM" id="MobiDB-lite"/>
    </source>
</evidence>
<protein>
    <submittedName>
        <fullName evidence="2">Uncharacterized protein</fullName>
    </submittedName>
</protein>
<sequence>MHSQPRKFVLGAQTQKGAKHTRSLKRVIEYETKHTVG</sequence>
<comment type="caution">
    <text evidence="2">The sequence shown here is derived from an EMBL/GenBank/DDBJ whole genome shotgun (WGS) entry which is preliminary data.</text>
</comment>
<accession>A0AB36FL40</accession>